<keyword evidence="2" id="KW-1185">Reference proteome</keyword>
<organism evidence="1 2">
    <name type="scientific">Henosepilachna vigintioctopunctata</name>
    <dbReference type="NCBI Taxonomy" id="420089"/>
    <lineage>
        <taxon>Eukaryota</taxon>
        <taxon>Metazoa</taxon>
        <taxon>Ecdysozoa</taxon>
        <taxon>Arthropoda</taxon>
        <taxon>Hexapoda</taxon>
        <taxon>Insecta</taxon>
        <taxon>Pterygota</taxon>
        <taxon>Neoptera</taxon>
        <taxon>Endopterygota</taxon>
        <taxon>Coleoptera</taxon>
        <taxon>Polyphaga</taxon>
        <taxon>Cucujiformia</taxon>
        <taxon>Coccinelloidea</taxon>
        <taxon>Coccinellidae</taxon>
        <taxon>Epilachninae</taxon>
        <taxon>Epilachnini</taxon>
        <taxon>Henosepilachna</taxon>
    </lineage>
</organism>
<sequence>MTDLNKLMKELRDHFDKVTNNIGEVIVNTIVDAEYQAFKKTCNKEFEVVLEKLIKGSSLANILKSGKKDMAWNKVKSEYCSALHKAKVAANQSLDSQIVKARSMIEEICERSTHDVNALQGLIR</sequence>
<proteinExistence type="predicted"/>
<evidence type="ECO:0000313" key="2">
    <source>
        <dbReference type="Proteomes" id="UP001431783"/>
    </source>
</evidence>
<gene>
    <name evidence="1" type="ORF">WA026_013105</name>
</gene>
<reference evidence="1 2" key="1">
    <citation type="submission" date="2023-03" db="EMBL/GenBank/DDBJ databases">
        <title>Genome insight into feeding habits of ladybird beetles.</title>
        <authorList>
            <person name="Li H.-S."/>
            <person name="Huang Y.-H."/>
            <person name="Pang H."/>
        </authorList>
    </citation>
    <scope>NUCLEOTIDE SEQUENCE [LARGE SCALE GENOMIC DNA]</scope>
    <source>
        <strain evidence="1">SYSU_2023b</strain>
        <tissue evidence="1">Whole body</tissue>
    </source>
</reference>
<name>A0AAW1UJA7_9CUCU</name>
<evidence type="ECO:0000313" key="1">
    <source>
        <dbReference type="EMBL" id="KAK9880779.1"/>
    </source>
</evidence>
<accession>A0AAW1UJA7</accession>
<protein>
    <submittedName>
        <fullName evidence="1">Uncharacterized protein</fullName>
    </submittedName>
</protein>
<comment type="caution">
    <text evidence="1">The sequence shown here is derived from an EMBL/GenBank/DDBJ whole genome shotgun (WGS) entry which is preliminary data.</text>
</comment>
<dbReference type="Proteomes" id="UP001431783">
    <property type="component" value="Unassembled WGS sequence"/>
</dbReference>
<dbReference type="EMBL" id="JARQZJ010000066">
    <property type="protein sequence ID" value="KAK9880779.1"/>
    <property type="molecule type" value="Genomic_DNA"/>
</dbReference>
<dbReference type="AlphaFoldDB" id="A0AAW1UJA7"/>